<dbReference type="AlphaFoldDB" id="A0A1M5EYF4"/>
<dbReference type="STRING" id="366533.SAMN05444339_11549"/>
<proteinExistence type="predicted"/>
<dbReference type="Proteomes" id="UP000183987">
    <property type="component" value="Unassembled WGS sequence"/>
</dbReference>
<accession>A0A1M5EYF4</accession>
<sequence>MAKSSHGVLWHKVPTKSGMRAVSPKPRGLLRSFAKSCIVAGSLALVVAAPPVQASNTTANVMIIGNDYGGVLVQRLANLQALRLRGTTVEIRGDICASACTLYLGLENTCILPQTRFGFHGPSSHGKPLPRADYERLSQVVAAQYPSVLRDWYVTSGRLTLRRMQYISGRTLIDLGLRQCTGGPVPQAQS</sequence>
<reference evidence="2" key="1">
    <citation type="submission" date="2016-11" db="EMBL/GenBank/DDBJ databases">
        <authorList>
            <person name="Varghese N."/>
            <person name="Submissions S."/>
        </authorList>
    </citation>
    <scope>NUCLEOTIDE SEQUENCE [LARGE SCALE GENOMIC DNA]</scope>
    <source>
        <strain evidence="2">DSM 29326</strain>
    </source>
</reference>
<dbReference type="EMBL" id="FQUE01000015">
    <property type="protein sequence ID" value="SHF84062.1"/>
    <property type="molecule type" value="Genomic_DNA"/>
</dbReference>
<gene>
    <name evidence="1" type="ORF">SAMN05444339_11549</name>
</gene>
<evidence type="ECO:0000313" key="2">
    <source>
        <dbReference type="Proteomes" id="UP000183987"/>
    </source>
</evidence>
<evidence type="ECO:0000313" key="1">
    <source>
        <dbReference type="EMBL" id="SHF84062.1"/>
    </source>
</evidence>
<organism evidence="1 2">
    <name type="scientific">Loktanella atrilutea</name>
    <dbReference type="NCBI Taxonomy" id="366533"/>
    <lineage>
        <taxon>Bacteria</taxon>
        <taxon>Pseudomonadati</taxon>
        <taxon>Pseudomonadota</taxon>
        <taxon>Alphaproteobacteria</taxon>
        <taxon>Rhodobacterales</taxon>
        <taxon>Roseobacteraceae</taxon>
        <taxon>Loktanella</taxon>
    </lineage>
</organism>
<protein>
    <submittedName>
        <fullName evidence="1">Uncharacterized protein</fullName>
    </submittedName>
</protein>
<keyword evidence="2" id="KW-1185">Reference proteome</keyword>
<name>A0A1M5EYF4_LOKAT</name>